<evidence type="ECO:0000313" key="2">
    <source>
        <dbReference type="Proteomes" id="UP000245627"/>
    </source>
</evidence>
<organism evidence="1 2">
    <name type="scientific">Sphingobacterium corticibacter</name>
    <dbReference type="NCBI Taxonomy" id="2171749"/>
    <lineage>
        <taxon>Bacteria</taxon>
        <taxon>Pseudomonadati</taxon>
        <taxon>Bacteroidota</taxon>
        <taxon>Sphingobacteriia</taxon>
        <taxon>Sphingobacteriales</taxon>
        <taxon>Sphingobacteriaceae</taxon>
        <taxon>Sphingobacterium</taxon>
    </lineage>
</organism>
<reference evidence="1 2" key="1">
    <citation type="submission" date="2018-04" db="EMBL/GenBank/DDBJ databases">
        <title>Sphingobacterium cortibacter sp. nov.</title>
        <authorList>
            <person name="Li Y."/>
        </authorList>
    </citation>
    <scope>NUCLEOTIDE SEQUENCE [LARGE SCALE GENOMIC DNA]</scope>
    <source>
        <strain evidence="1 2">2c-3</strain>
    </source>
</reference>
<comment type="caution">
    <text evidence="1">The sequence shown here is derived from an EMBL/GenBank/DDBJ whole genome shotgun (WGS) entry which is preliminary data.</text>
</comment>
<protein>
    <submittedName>
        <fullName evidence="1">Uncharacterized protein</fullName>
    </submittedName>
</protein>
<evidence type="ECO:0000313" key="1">
    <source>
        <dbReference type="EMBL" id="PVH25668.1"/>
    </source>
</evidence>
<keyword evidence="2" id="KW-1185">Reference proteome</keyword>
<gene>
    <name evidence="1" type="ORF">DC487_06925</name>
</gene>
<dbReference type="RefSeq" id="WP_116775239.1">
    <property type="nucleotide sequence ID" value="NZ_QDKG01000002.1"/>
</dbReference>
<dbReference type="OrthoDB" id="1075138at2"/>
<dbReference type="EMBL" id="QDKG01000002">
    <property type="protein sequence ID" value="PVH25668.1"/>
    <property type="molecule type" value="Genomic_DNA"/>
</dbReference>
<name>A0A2T8HJP1_9SPHI</name>
<dbReference type="AlphaFoldDB" id="A0A2T8HJP1"/>
<proteinExistence type="predicted"/>
<dbReference type="Proteomes" id="UP000245627">
    <property type="component" value="Unassembled WGS sequence"/>
</dbReference>
<sequence length="91" mass="10632">MQNKVYADDIYYSGYRYVIKEEGKDFINQTYPNIVGFDSIYIEGYLYKVKLKETCASGQEIRQDVLSCSLQLISIISREEQTNPFINNNKL</sequence>
<accession>A0A2T8HJP1</accession>